<proteinExistence type="predicted"/>
<feature type="compositionally biased region" description="Basic and acidic residues" evidence="1">
    <location>
        <begin position="91"/>
        <end position="109"/>
    </location>
</feature>
<dbReference type="AlphaFoldDB" id="A0A4Y7QMQ7"/>
<feature type="region of interest" description="Disordered" evidence="1">
    <location>
        <begin position="91"/>
        <end position="224"/>
    </location>
</feature>
<evidence type="ECO:0000313" key="4">
    <source>
        <dbReference type="Proteomes" id="UP000294933"/>
    </source>
</evidence>
<dbReference type="InterPro" id="IPR009730">
    <property type="entry name" value="MFAP1_C"/>
</dbReference>
<feature type="compositionally biased region" description="Acidic residues" evidence="1">
    <location>
        <begin position="34"/>
        <end position="65"/>
    </location>
</feature>
<feature type="region of interest" description="Disordered" evidence="1">
    <location>
        <begin position="242"/>
        <end position="287"/>
    </location>
</feature>
<name>A0A4Y7QMQ7_9AGAM</name>
<dbReference type="Pfam" id="PF06991">
    <property type="entry name" value="MFAP1"/>
    <property type="match status" value="1"/>
</dbReference>
<sequence>MSSTTARKAAPRPARPAARYWRGKAPTGVTEVGSDSESDASQDGEPQENGDVPVGDEDEDEEDDGGIIVKETSKAQASKTMNIALKNVDISKEGKVIVSGREESGKTLMEDEEESEEEESVPVVKAPGAASDESSEYESDSEAEEASKPMFRPVFVPKRGRITVLEREQEAADSEEALRKKEAAEEERRQQSHDLVAESIKRELLEKEKEDEQPDLDDTDGIDPTAEFEAWRLRELERIKRDKEEQMKREKEREEVERRRALPEDVRLKEDLEHAQESRDAKPKGQQKFLQKYWHKGAFHQDAEILKKHDFTAPTESTIDVTLLPKVMQVKNFGKRSQTKYTHLVDQDTTVGNGGFGGAKILNKPGMKPGDLGSGCFVCGGPHLKKDCPQNQGPLQSGANNSSMAGSSRQWGRETDVPNIRDNPPRDRDRRSERSPDRKAFHSDARGSGRRDEYDERRQRDDEPPNMGRRYRVSDDDRYNGRQRSRSRSPHREIRRERQDSHRDRRHSRDRSPDDGRGEKRRRTD</sequence>
<dbReference type="PANTHER" id="PTHR15327">
    <property type="entry name" value="MICROFIBRIL-ASSOCIATED PROTEIN"/>
    <property type="match status" value="1"/>
</dbReference>
<keyword evidence="4" id="KW-1185">Reference proteome</keyword>
<organism evidence="3 4">
    <name type="scientific">Rickenella mellea</name>
    <dbReference type="NCBI Taxonomy" id="50990"/>
    <lineage>
        <taxon>Eukaryota</taxon>
        <taxon>Fungi</taxon>
        <taxon>Dikarya</taxon>
        <taxon>Basidiomycota</taxon>
        <taxon>Agaricomycotina</taxon>
        <taxon>Agaricomycetes</taxon>
        <taxon>Hymenochaetales</taxon>
        <taxon>Rickenellaceae</taxon>
        <taxon>Rickenella</taxon>
    </lineage>
</organism>
<evidence type="ECO:0000259" key="2">
    <source>
        <dbReference type="Pfam" id="PF06991"/>
    </source>
</evidence>
<feature type="compositionally biased region" description="Low complexity" evidence="1">
    <location>
        <begin position="397"/>
        <end position="408"/>
    </location>
</feature>
<evidence type="ECO:0000256" key="1">
    <source>
        <dbReference type="SAM" id="MobiDB-lite"/>
    </source>
</evidence>
<dbReference type="STRING" id="50990.A0A4Y7QMQ7"/>
<feature type="region of interest" description="Disordered" evidence="1">
    <location>
        <begin position="386"/>
        <end position="525"/>
    </location>
</feature>
<feature type="compositionally biased region" description="Acidic residues" evidence="1">
    <location>
        <begin position="211"/>
        <end position="221"/>
    </location>
</feature>
<feature type="region of interest" description="Disordered" evidence="1">
    <location>
        <begin position="1"/>
        <end position="79"/>
    </location>
</feature>
<feature type="compositionally biased region" description="Basic and acidic residues" evidence="1">
    <location>
        <begin position="164"/>
        <end position="210"/>
    </location>
</feature>
<reference evidence="3 4" key="1">
    <citation type="submission" date="2018-06" db="EMBL/GenBank/DDBJ databases">
        <title>A transcriptomic atlas of mushroom development highlights an independent origin of complex multicellularity.</title>
        <authorList>
            <consortium name="DOE Joint Genome Institute"/>
            <person name="Krizsan K."/>
            <person name="Almasi E."/>
            <person name="Merenyi Z."/>
            <person name="Sahu N."/>
            <person name="Viragh M."/>
            <person name="Koszo T."/>
            <person name="Mondo S."/>
            <person name="Kiss B."/>
            <person name="Balint B."/>
            <person name="Kues U."/>
            <person name="Barry K."/>
            <person name="Hegedus J.C."/>
            <person name="Henrissat B."/>
            <person name="Johnson J."/>
            <person name="Lipzen A."/>
            <person name="Ohm R."/>
            <person name="Nagy I."/>
            <person name="Pangilinan J."/>
            <person name="Yan J."/>
            <person name="Xiong Y."/>
            <person name="Grigoriev I.V."/>
            <person name="Hibbett D.S."/>
            <person name="Nagy L.G."/>
        </authorList>
    </citation>
    <scope>NUCLEOTIDE SEQUENCE [LARGE SCALE GENOMIC DNA]</scope>
    <source>
        <strain evidence="3 4">SZMC22713</strain>
    </source>
</reference>
<dbReference type="OrthoDB" id="1111734at2759"/>
<dbReference type="EMBL" id="ML170157">
    <property type="protein sequence ID" value="TDL28934.1"/>
    <property type="molecule type" value="Genomic_DNA"/>
</dbReference>
<evidence type="ECO:0000313" key="3">
    <source>
        <dbReference type="EMBL" id="TDL28934.1"/>
    </source>
</evidence>
<feature type="compositionally biased region" description="Basic and acidic residues" evidence="1">
    <location>
        <begin position="490"/>
        <end position="503"/>
    </location>
</feature>
<feature type="compositionally biased region" description="Basic and acidic residues" evidence="1">
    <location>
        <begin position="423"/>
        <end position="463"/>
    </location>
</feature>
<dbReference type="VEuPathDB" id="FungiDB:BD410DRAFT_781492"/>
<feature type="compositionally biased region" description="Acidic residues" evidence="1">
    <location>
        <begin position="133"/>
        <end position="144"/>
    </location>
</feature>
<feature type="compositionally biased region" description="Basic and acidic residues" evidence="1">
    <location>
        <begin position="242"/>
        <end position="283"/>
    </location>
</feature>
<feature type="compositionally biased region" description="Low complexity" evidence="1">
    <location>
        <begin position="1"/>
        <end position="19"/>
    </location>
</feature>
<feature type="compositionally biased region" description="Acidic residues" evidence="1">
    <location>
        <begin position="110"/>
        <end position="120"/>
    </location>
</feature>
<accession>A0A4Y7QMQ7</accession>
<gene>
    <name evidence="3" type="ORF">BD410DRAFT_781492</name>
</gene>
<protein>
    <recommendedName>
        <fullName evidence="2">Micro-fibrillar-associated protein 1 C-terminal domain-containing protein</fullName>
    </recommendedName>
</protein>
<dbReference type="InterPro" id="IPR033194">
    <property type="entry name" value="MFAP1"/>
</dbReference>
<feature type="domain" description="Micro-fibrillar-associated protein 1 C-terminal" evidence="2">
    <location>
        <begin position="140"/>
        <end position="349"/>
    </location>
</feature>
<dbReference type="Proteomes" id="UP000294933">
    <property type="component" value="Unassembled WGS sequence"/>
</dbReference>